<name>A0A3Q9G963_9ACTO</name>
<gene>
    <name evidence="1" type="ORF">EJ997_12445</name>
</gene>
<accession>A0A3Q9G963</accession>
<dbReference type="OrthoDB" id="9797132at2"/>
<proteinExistence type="predicted"/>
<keyword evidence="2" id="KW-1185">Reference proteome</keyword>
<evidence type="ECO:0000313" key="2">
    <source>
        <dbReference type="Proteomes" id="UP000280344"/>
    </source>
</evidence>
<organism evidence="1 2">
    <name type="scientific">Flaviflexus ciconiae</name>
    <dbReference type="NCBI Taxonomy" id="2496867"/>
    <lineage>
        <taxon>Bacteria</taxon>
        <taxon>Bacillati</taxon>
        <taxon>Actinomycetota</taxon>
        <taxon>Actinomycetes</taxon>
        <taxon>Actinomycetales</taxon>
        <taxon>Actinomycetaceae</taxon>
        <taxon>Flaviflexus</taxon>
    </lineage>
</organism>
<dbReference type="KEGG" id="flh:EJ997_12445"/>
<reference evidence="1 2" key="1">
    <citation type="submission" date="2018-12" db="EMBL/GenBank/DDBJ databases">
        <title>Complete genome sequence of Flaviflexus sp. H23T48.</title>
        <authorList>
            <person name="Bae J.-W."/>
            <person name="Lee J.-Y."/>
        </authorList>
    </citation>
    <scope>NUCLEOTIDE SEQUENCE [LARGE SCALE GENOMIC DNA]</scope>
    <source>
        <strain evidence="1 2">H23T48</strain>
    </source>
</reference>
<dbReference type="AlphaFoldDB" id="A0A3Q9G963"/>
<sequence>MEIEMPALDEATKLAPLIERVHGANHPELTRVRELTEAIAGAESPSDKDAFFAELRTVTNNYTVPADGCEAYQGTYASLKAADQENTRAL</sequence>
<evidence type="ECO:0000313" key="1">
    <source>
        <dbReference type="EMBL" id="AZQ78024.1"/>
    </source>
</evidence>
<dbReference type="EMBL" id="CP034593">
    <property type="protein sequence ID" value="AZQ78024.1"/>
    <property type="molecule type" value="Genomic_DNA"/>
</dbReference>
<protein>
    <submittedName>
        <fullName evidence="1">Iron-sulfur cluster repair di-iron protein, ric</fullName>
    </submittedName>
</protein>
<dbReference type="Proteomes" id="UP000280344">
    <property type="component" value="Chromosome"/>
</dbReference>